<reference evidence="1 2" key="1">
    <citation type="journal article" date="2007" name="Virology">
        <title>Sequence and annotation of the 314-kb MT325 and the 321-kb FR483 viruses that infect Chlorella Pbi.</title>
        <authorList>
            <person name="Fitzgerald L.A."/>
            <person name="Graves M.V."/>
            <person name="Li X."/>
            <person name="Feldblyum T."/>
            <person name="Hartigan J."/>
            <person name="Van Etten J.L."/>
        </authorList>
    </citation>
    <scope>NUCLEOTIDE SEQUENCE [LARGE SCALE GENOMIC DNA]</scope>
    <source>
        <strain evidence="1 2">MT325</strain>
    </source>
</reference>
<proteinExistence type="predicted"/>
<evidence type="ECO:0000313" key="2">
    <source>
        <dbReference type="Proteomes" id="UP000246715"/>
    </source>
</evidence>
<gene>
    <name evidence="1" type="primary">m044L</name>
    <name evidence="1" type="ORF">MT325_m044L</name>
</gene>
<evidence type="ECO:0000313" key="1">
    <source>
        <dbReference type="EMBL" id="ABT13598.1"/>
    </source>
</evidence>
<accession>A7ITC4</accession>
<dbReference type="Proteomes" id="UP000246715">
    <property type="component" value="Segment"/>
</dbReference>
<organism evidence="1 2">
    <name type="scientific">Paramecium bursaria Chlorella virus MT325</name>
    <name type="common">PBCV-MT325</name>
    <dbReference type="NCBI Taxonomy" id="346932"/>
    <lineage>
        <taxon>Viruses</taxon>
        <taxon>Varidnaviria</taxon>
        <taxon>Bamfordvirae</taxon>
        <taxon>Nucleocytoviricota</taxon>
        <taxon>Megaviricetes</taxon>
        <taxon>Algavirales</taxon>
        <taxon>Phycodnaviridae</taxon>
        <taxon>Chlorovirus</taxon>
        <taxon>Chlorovirus conductrix</taxon>
        <taxon>Paramecium bursaria Chlorella virus A1</taxon>
    </lineage>
</organism>
<protein>
    <submittedName>
        <fullName evidence="1">Uncharacterized protein m044L</fullName>
    </submittedName>
</protein>
<name>A7ITC4_PBCVM</name>
<organismHost>
    <name type="scientific">Paramecium bursaria</name>
    <dbReference type="NCBI Taxonomy" id="74790"/>
</organismHost>
<sequence>MVLGIRVVLTFDALPNKYAAEILPEAAIDPDTIMFPMIAEVATVTLAASTLPCDVTFPVMFKFAEGGGDAFIPIMFDPMPVRYKADRFPVADRLSVIIKFP</sequence>
<dbReference type="EMBL" id="DQ491001">
    <property type="protein sequence ID" value="ABT13598.1"/>
    <property type="molecule type" value="Genomic_DNA"/>
</dbReference>